<evidence type="ECO:0000313" key="5">
    <source>
        <dbReference type="Proteomes" id="UP000078555"/>
    </source>
</evidence>
<feature type="signal peptide" evidence="1">
    <location>
        <begin position="1"/>
        <end position="26"/>
    </location>
</feature>
<evidence type="ECO:0000256" key="1">
    <source>
        <dbReference type="SAM" id="SignalP"/>
    </source>
</evidence>
<keyword evidence="5" id="KW-1185">Reference proteome</keyword>
<name>A0A1A8Z7Q1_PLAOA</name>
<dbReference type="EMBL" id="FLRE01000177">
    <property type="protein sequence ID" value="SBT45169.1"/>
    <property type="molecule type" value="Genomic_DNA"/>
</dbReference>
<dbReference type="Proteomes" id="UP000078550">
    <property type="component" value="Unassembled WGS sequence"/>
</dbReference>
<dbReference type="AlphaFoldDB" id="A0A1A8Z7Q1"/>
<accession>A0A1A8Z7Q1</accession>
<evidence type="ECO:0000313" key="3">
    <source>
        <dbReference type="EMBL" id="SBT45169.1"/>
    </source>
</evidence>
<sequence length="662" mass="77300">MLSHSLSISLLLQLPLPLSRLGRTAALAKGKKLSSWKGFGSLGKSDIYDQYENFLRIGNKNPEQVINLLNELSRQKNCDRELVKCITNHIYDFSEDFFCPQLIKVLENYVQLKYSDETLLGVLCNRIDDLMSVKSCLRTKVMINIYKQLNFHHPVVKMPLISQLNDNMNDYKNELISIMKNVSYLYVDACTSQNIMNRVVVNYDYYDKDIFTVLEAFSRLDEQDEAFIGLVAKKINTMEEIDSCCSLKDFLKFISAYKRLNLDEDTYLHTQFEKKINNIKSLSPCNISYILLLMLSTKLRHELLFEVVIMNMENYVNSGNEERGVETRDMYYQHVEKCENLPDFDKSLPSDEMFSSRNGLTYSGEIGKEEKIPRHDKEFYIRESDNNNVYNEYIYEFLPFHVLLLVLLNYENINVLSYLLSICTDEYLPFYDASNLIKLLYAHTLLMVKKGEHGSSEDRNREFQKNVVKIFTALQDVYREASTNDAKILHTCFLYHKTFLYQFSSLRMFHGELSRTECFSLLPSSHSNIKFEDLQIVKCASSSYLKSRENDSVFFYLNRNDFFSAKECTYDNLLPSVRLKMDLLQKCYANSNVKTVFGEGPLKGYISARTNSDHSGKRHIGEDSHDWTEKSLKRCKYEKYAPHIAAYNLSQISQKLRNMRRD</sequence>
<keyword evidence="1" id="KW-0732">Signal</keyword>
<reference evidence="4 5" key="1">
    <citation type="submission" date="2016-05" db="EMBL/GenBank/DDBJ databases">
        <authorList>
            <person name="Naeem Raeece"/>
        </authorList>
    </citation>
    <scope>NUCLEOTIDE SEQUENCE [LARGE SCALE GENOMIC DNA]</scope>
</reference>
<feature type="chain" id="PRO_5015059984" description="Heptatricopeptide repeat-containing protein" evidence="1">
    <location>
        <begin position="27"/>
        <end position="662"/>
    </location>
</feature>
<evidence type="ECO:0008006" key="6">
    <source>
        <dbReference type="Google" id="ProtNLM"/>
    </source>
</evidence>
<protein>
    <recommendedName>
        <fullName evidence="6">Heptatricopeptide repeat-containing protein</fullName>
    </recommendedName>
</protein>
<dbReference type="EMBL" id="FLRD01000112">
    <property type="protein sequence ID" value="SBT39813.1"/>
    <property type="molecule type" value="Genomic_DNA"/>
</dbReference>
<organism evidence="2 5">
    <name type="scientific">Plasmodium ovale wallikeri</name>
    <dbReference type="NCBI Taxonomy" id="864142"/>
    <lineage>
        <taxon>Eukaryota</taxon>
        <taxon>Sar</taxon>
        <taxon>Alveolata</taxon>
        <taxon>Apicomplexa</taxon>
        <taxon>Aconoidasida</taxon>
        <taxon>Haemosporida</taxon>
        <taxon>Plasmodiidae</taxon>
        <taxon>Plasmodium</taxon>
        <taxon>Plasmodium (Plasmodium)</taxon>
    </lineage>
</organism>
<reference evidence="2" key="2">
    <citation type="submission" date="2016-05" db="EMBL/GenBank/DDBJ databases">
        <authorList>
            <person name="Lavstsen T."/>
            <person name="Jespersen J.S."/>
        </authorList>
    </citation>
    <scope>NUCLEOTIDE SEQUENCE [LARGE SCALE GENOMIC DNA]</scope>
</reference>
<evidence type="ECO:0000313" key="2">
    <source>
        <dbReference type="EMBL" id="SBT39813.1"/>
    </source>
</evidence>
<proteinExistence type="predicted"/>
<dbReference type="Proteomes" id="UP000078555">
    <property type="component" value="Unassembled WGS sequence"/>
</dbReference>
<gene>
    <name evidence="2" type="ORF">POVWA1_040850</name>
    <name evidence="3" type="ORF">POVWA2_049380</name>
</gene>
<evidence type="ECO:0000313" key="4">
    <source>
        <dbReference type="Proteomes" id="UP000078550"/>
    </source>
</evidence>